<feature type="transmembrane region" description="Helical" evidence="2">
    <location>
        <begin position="648"/>
        <end position="667"/>
    </location>
</feature>
<dbReference type="InterPro" id="IPR001214">
    <property type="entry name" value="SET_dom"/>
</dbReference>
<dbReference type="PROSITE" id="PS50280">
    <property type="entry name" value="SET"/>
    <property type="match status" value="1"/>
</dbReference>
<feature type="domain" description="SET" evidence="3">
    <location>
        <begin position="27"/>
        <end position="295"/>
    </location>
</feature>
<sequence>MDGLDTQRWERLLVWLRDKHGMDTAALRIEPRTVPGAGRGLFATKDIPPSSILFEIPSGALMNAATVLPLYPQIKEGQLSGTQLVSLHLLLHKPPGDADSLDPTFGPYITTLPRDFSSHPLTWLVNRQRKKEDAWSRYLLDHVPPSAWQAISKLEKRFWKDWDAVAGFMGANLAVLTQSTRPELRHARTIEREALLSDYLTESHEFFAVNTRCIFYRIRQNRSDPDNFTLCPILDFANHGTERTHIFPVVESEIWGTAGQRAPAGRKKAKADAFAFYGPSDITVSQGRELLLKYGAHSNRFLFSEYGFVTRFRPSDISSGSFEGEVDVQEFVEEMIDKAGPIKTVIKFTLEDSGYWGDWTLHSAPRPAHPSWRLITALRLICALERYSTPTFETRTAINAWTDVTNGVGHTISSVNERRWRQRLLEICEAIRERAQSSNINKSQGGPSWVSWMAENVRILWREELEVAEAVIASIGADSAASARLRLLPPVSSLPLPPSFTLATSLLSRWDHSPLPGRLVLLALAPPTGSCFPSSSFLIRIPLWPLPRSRDGSTRSAEHQGPAGISSDRAISSVLPHVVKCGVVLKAGRAAEAIVVIVMVAIVFGKVADHVDLVLSRYKTIPCYLALFILAEVFEVFMAYDALRLRNIIQLVGILLFHSALIVMSALQVHEAHSAIVHDPSANWTTDYVNGGGPGTLWQGVFPFLIVSPVIIGVSWLVMIFFVRQLYHEFGWAIFHVVGANPAAKTMYQFYQVMICLLKFDFFAFVGVTMQLLILVLAKNTAEFGLTIAAIPIVFVLLIGAGLAVQREIKWLMSISLVLMLAAETYFYKLVRFYEPASKEQYQTVRATLTTFTIIAFLLLFATFAIGLRCFADFDKGLLKSKMHDITFKRRYSSSTHGTAGAKKEDGGYGSGAPLGQRVSIE</sequence>
<comment type="caution">
    <text evidence="4">The sequence shown here is derived from an EMBL/GenBank/DDBJ whole genome shotgun (WGS) entry which is preliminary data.</text>
</comment>
<dbReference type="PANTHER" id="PTHR34391:SF1">
    <property type="entry name" value="UPF0658 GOLGI APPARATUS MEMBRANE PROTEIN C1952.10C-RELATED"/>
    <property type="match status" value="1"/>
</dbReference>
<dbReference type="SUPFAM" id="SSF82199">
    <property type="entry name" value="SET domain"/>
    <property type="match status" value="1"/>
</dbReference>
<keyword evidence="2" id="KW-1133">Transmembrane helix</keyword>
<evidence type="ECO:0000313" key="5">
    <source>
        <dbReference type="Proteomes" id="UP001215151"/>
    </source>
</evidence>
<gene>
    <name evidence="4" type="ORF">ONZ51_g4435</name>
</gene>
<dbReference type="Gene3D" id="3.90.1410.10">
    <property type="entry name" value="set domain protein methyltransferase, domain 1"/>
    <property type="match status" value="1"/>
</dbReference>
<feature type="region of interest" description="Disordered" evidence="1">
    <location>
        <begin position="896"/>
        <end position="922"/>
    </location>
</feature>
<proteinExistence type="predicted"/>
<protein>
    <recommendedName>
        <fullName evidence="3">SET domain-containing protein</fullName>
    </recommendedName>
</protein>
<evidence type="ECO:0000313" key="4">
    <source>
        <dbReference type="EMBL" id="KAJ8487037.1"/>
    </source>
</evidence>
<keyword evidence="2" id="KW-0812">Transmembrane</keyword>
<name>A0AAD7TWV4_9APHY</name>
<dbReference type="EMBL" id="JAPEVG010000086">
    <property type="protein sequence ID" value="KAJ8487037.1"/>
    <property type="molecule type" value="Genomic_DNA"/>
</dbReference>
<keyword evidence="2" id="KW-0472">Membrane</keyword>
<keyword evidence="5" id="KW-1185">Reference proteome</keyword>
<feature type="transmembrane region" description="Helical" evidence="2">
    <location>
        <begin position="811"/>
        <end position="828"/>
    </location>
</feature>
<feature type="transmembrane region" description="Helical" evidence="2">
    <location>
        <begin position="701"/>
        <end position="724"/>
    </location>
</feature>
<dbReference type="Proteomes" id="UP001215151">
    <property type="component" value="Unassembled WGS sequence"/>
</dbReference>
<dbReference type="AlphaFoldDB" id="A0AAD7TWV4"/>
<dbReference type="PANTHER" id="PTHR34391">
    <property type="entry name" value="UPF0658 GOLGI APPARATUS MEMBRANE PROTEIN C1952.10C-RELATED"/>
    <property type="match status" value="1"/>
</dbReference>
<feature type="transmembrane region" description="Helical" evidence="2">
    <location>
        <begin position="784"/>
        <end position="804"/>
    </location>
</feature>
<organism evidence="4 5">
    <name type="scientific">Trametes cubensis</name>
    <dbReference type="NCBI Taxonomy" id="1111947"/>
    <lineage>
        <taxon>Eukaryota</taxon>
        <taxon>Fungi</taxon>
        <taxon>Dikarya</taxon>
        <taxon>Basidiomycota</taxon>
        <taxon>Agaricomycotina</taxon>
        <taxon>Agaricomycetes</taxon>
        <taxon>Polyporales</taxon>
        <taxon>Polyporaceae</taxon>
        <taxon>Trametes</taxon>
    </lineage>
</organism>
<feature type="transmembrane region" description="Helical" evidence="2">
    <location>
        <begin position="760"/>
        <end position="778"/>
    </location>
</feature>
<accession>A0AAD7TWV4</accession>
<evidence type="ECO:0000259" key="3">
    <source>
        <dbReference type="PROSITE" id="PS50280"/>
    </source>
</evidence>
<dbReference type="InterPro" id="IPR040410">
    <property type="entry name" value="UPF0658_Golgi"/>
</dbReference>
<evidence type="ECO:0000256" key="1">
    <source>
        <dbReference type="SAM" id="MobiDB-lite"/>
    </source>
</evidence>
<feature type="transmembrane region" description="Helical" evidence="2">
    <location>
        <begin position="621"/>
        <end position="642"/>
    </location>
</feature>
<evidence type="ECO:0000256" key="2">
    <source>
        <dbReference type="SAM" id="Phobius"/>
    </source>
</evidence>
<dbReference type="GO" id="GO:0005794">
    <property type="term" value="C:Golgi apparatus"/>
    <property type="evidence" value="ECO:0007669"/>
    <property type="project" value="TreeGrafter"/>
</dbReference>
<feature type="transmembrane region" description="Helical" evidence="2">
    <location>
        <begin position="848"/>
        <end position="872"/>
    </location>
</feature>
<reference evidence="4" key="1">
    <citation type="submission" date="2022-11" db="EMBL/GenBank/DDBJ databases">
        <title>Genome Sequence of Cubamyces cubensis.</title>
        <authorList>
            <person name="Buettner E."/>
        </authorList>
    </citation>
    <scope>NUCLEOTIDE SEQUENCE</scope>
    <source>
        <strain evidence="4">MPL-01</strain>
    </source>
</reference>
<dbReference type="InterPro" id="IPR046341">
    <property type="entry name" value="SET_dom_sf"/>
</dbReference>